<gene>
    <name evidence="11" type="ORF">HF576_02395</name>
</gene>
<feature type="compositionally biased region" description="Gly residues" evidence="8">
    <location>
        <begin position="442"/>
        <end position="485"/>
    </location>
</feature>
<proteinExistence type="predicted"/>
<dbReference type="GO" id="GO:0004674">
    <property type="term" value="F:protein serine/threonine kinase activity"/>
    <property type="evidence" value="ECO:0007669"/>
    <property type="project" value="UniProtKB-KW"/>
</dbReference>
<keyword evidence="2 11" id="KW-0723">Serine/threonine-protein kinase</keyword>
<dbReference type="EC" id="2.7.11.1" evidence="1"/>
<keyword evidence="5 11" id="KW-0418">Kinase</keyword>
<comment type="caution">
    <text evidence="11">The sequence shown here is derived from an EMBL/GenBank/DDBJ whole genome shotgun (WGS) entry which is preliminary data.</text>
</comment>
<accession>A0ABX1K9F4</accession>
<keyword evidence="9" id="KW-1133">Transmembrane helix</keyword>
<keyword evidence="9" id="KW-0472">Membrane</keyword>
<dbReference type="EMBL" id="JABACI010000001">
    <property type="protein sequence ID" value="NLP82689.1"/>
    <property type="molecule type" value="Genomic_DNA"/>
</dbReference>
<evidence type="ECO:0000256" key="3">
    <source>
        <dbReference type="ARBA" id="ARBA00022679"/>
    </source>
</evidence>
<dbReference type="InterPro" id="IPR000719">
    <property type="entry name" value="Prot_kinase_dom"/>
</dbReference>
<sequence>MTDLREAGDISTGELLDGRYRLEHRIGEGGMARVYRALDTHLNRTVAIKVLRGAIDAPEVLERAQAETRLLASLNHHSIVTVFDARISESAGSYIVMECVQGDTLRDRIRQGPIDECDVATIAVDIAEALHVAHSAGIVHRDIKPSNVLLGPSPLPGPTWRAKLADFGIAFLLDTTRVTTPGMVVGTPAYIAPEQAQGAAPAPPSDVYAFGLMLIEALTGTRPYEGAEGIGALVARLITSPEIPDSLSPEWQGLLRGMTATRPDDRPTALEVATSAARLAAASAVASVDLPTQAAPLPTSALPPVAAAGAAGGAMEGAVVGQEDDAPSPSTKPTAIVPVVEEPPPPLETSAPPSVGTGTGAPPEPRERDTARGRRRLIAGLVAAAVMIVAIAGLVWAMNLSAGTPDPGPSAPVVEPTQQQPSQTPTQQAPPPPVEQEDSGGDDGNSGNGDQGNGDTGNGNQGNGNGTGNQGNGNGTGNQGNGTQGNGTQTETDGSETETDTETEPGNGNGPGESPAPSTAPNPTETSPAG</sequence>
<feature type="binding site" evidence="7">
    <location>
        <position position="49"/>
    </location>
    <ligand>
        <name>ATP</name>
        <dbReference type="ChEBI" id="CHEBI:30616"/>
    </ligand>
</feature>
<evidence type="ECO:0000256" key="7">
    <source>
        <dbReference type="PROSITE-ProRule" id="PRU10141"/>
    </source>
</evidence>
<dbReference type="Proteomes" id="UP001429745">
    <property type="component" value="Unassembled WGS sequence"/>
</dbReference>
<dbReference type="Gene3D" id="3.30.200.20">
    <property type="entry name" value="Phosphorylase Kinase, domain 1"/>
    <property type="match status" value="1"/>
</dbReference>
<evidence type="ECO:0000256" key="1">
    <source>
        <dbReference type="ARBA" id="ARBA00012513"/>
    </source>
</evidence>
<evidence type="ECO:0000259" key="10">
    <source>
        <dbReference type="PROSITE" id="PS50011"/>
    </source>
</evidence>
<keyword evidence="6 7" id="KW-0067">ATP-binding</keyword>
<feature type="compositionally biased region" description="Polar residues" evidence="8">
    <location>
        <begin position="519"/>
        <end position="530"/>
    </location>
</feature>
<dbReference type="InterPro" id="IPR011009">
    <property type="entry name" value="Kinase-like_dom_sf"/>
</dbReference>
<dbReference type="InterPro" id="IPR008271">
    <property type="entry name" value="Ser/Thr_kinase_AS"/>
</dbReference>
<dbReference type="SMART" id="SM00220">
    <property type="entry name" value="S_TKc"/>
    <property type="match status" value="1"/>
</dbReference>
<dbReference type="Pfam" id="PF00069">
    <property type="entry name" value="Pkinase"/>
    <property type="match status" value="1"/>
</dbReference>
<organism evidence="11 12">
    <name type="scientific">Microbacterium salsuginis</name>
    <dbReference type="NCBI Taxonomy" id="2722803"/>
    <lineage>
        <taxon>Bacteria</taxon>
        <taxon>Bacillati</taxon>
        <taxon>Actinomycetota</taxon>
        <taxon>Actinomycetes</taxon>
        <taxon>Micrococcales</taxon>
        <taxon>Microbacteriaceae</taxon>
        <taxon>Microbacterium</taxon>
    </lineage>
</organism>
<dbReference type="SUPFAM" id="SSF56112">
    <property type="entry name" value="Protein kinase-like (PK-like)"/>
    <property type="match status" value="1"/>
</dbReference>
<feature type="region of interest" description="Disordered" evidence="8">
    <location>
        <begin position="320"/>
        <end position="370"/>
    </location>
</feature>
<keyword evidence="9" id="KW-0812">Transmembrane</keyword>
<evidence type="ECO:0000256" key="9">
    <source>
        <dbReference type="SAM" id="Phobius"/>
    </source>
</evidence>
<evidence type="ECO:0000256" key="4">
    <source>
        <dbReference type="ARBA" id="ARBA00022741"/>
    </source>
</evidence>
<feature type="transmembrane region" description="Helical" evidence="9">
    <location>
        <begin position="377"/>
        <end position="398"/>
    </location>
</feature>
<name>A0ABX1K9F4_9MICO</name>
<dbReference type="Gene3D" id="1.10.510.10">
    <property type="entry name" value="Transferase(Phosphotransferase) domain 1"/>
    <property type="match status" value="1"/>
</dbReference>
<dbReference type="CDD" id="cd14014">
    <property type="entry name" value="STKc_PknB_like"/>
    <property type="match status" value="1"/>
</dbReference>
<evidence type="ECO:0000256" key="6">
    <source>
        <dbReference type="ARBA" id="ARBA00022840"/>
    </source>
</evidence>
<evidence type="ECO:0000313" key="12">
    <source>
        <dbReference type="Proteomes" id="UP001429745"/>
    </source>
</evidence>
<feature type="compositionally biased region" description="Low complexity" evidence="8">
    <location>
        <begin position="412"/>
        <end position="427"/>
    </location>
</feature>
<dbReference type="RefSeq" id="WP_168911175.1">
    <property type="nucleotide sequence ID" value="NZ_JABACI010000001.1"/>
</dbReference>
<keyword evidence="3" id="KW-0808">Transferase</keyword>
<protein>
    <recommendedName>
        <fullName evidence="1">non-specific serine/threonine protein kinase</fullName>
        <ecNumber evidence="1">2.7.11.1</ecNumber>
    </recommendedName>
</protein>
<dbReference type="PANTHER" id="PTHR43289">
    <property type="entry name" value="MITOGEN-ACTIVATED PROTEIN KINASE KINASE KINASE 20-RELATED"/>
    <property type="match status" value="1"/>
</dbReference>
<feature type="domain" description="Protein kinase" evidence="10">
    <location>
        <begin position="20"/>
        <end position="279"/>
    </location>
</feature>
<dbReference type="PROSITE" id="PS00108">
    <property type="entry name" value="PROTEIN_KINASE_ST"/>
    <property type="match status" value="1"/>
</dbReference>
<reference evidence="11 12" key="1">
    <citation type="submission" date="2020-04" db="EMBL/GenBank/DDBJ databases">
        <title>CFH 90308 Microbacterium sp.</title>
        <authorList>
            <person name="Nie G."/>
            <person name="Ming H."/>
            <person name="Xia T."/>
        </authorList>
    </citation>
    <scope>NUCLEOTIDE SEQUENCE [LARGE SCALE GENOMIC DNA]</scope>
    <source>
        <strain evidence="11 12">CFH 90308</strain>
    </source>
</reference>
<dbReference type="PANTHER" id="PTHR43289:SF6">
    <property type="entry name" value="SERINE_THREONINE-PROTEIN KINASE NEKL-3"/>
    <property type="match status" value="1"/>
</dbReference>
<dbReference type="PROSITE" id="PS50011">
    <property type="entry name" value="PROTEIN_KINASE_DOM"/>
    <property type="match status" value="1"/>
</dbReference>
<evidence type="ECO:0000313" key="11">
    <source>
        <dbReference type="EMBL" id="NLP82689.1"/>
    </source>
</evidence>
<evidence type="ECO:0000256" key="8">
    <source>
        <dbReference type="SAM" id="MobiDB-lite"/>
    </source>
</evidence>
<dbReference type="InterPro" id="IPR017441">
    <property type="entry name" value="Protein_kinase_ATP_BS"/>
</dbReference>
<evidence type="ECO:0000256" key="2">
    <source>
        <dbReference type="ARBA" id="ARBA00022527"/>
    </source>
</evidence>
<keyword evidence="12" id="KW-1185">Reference proteome</keyword>
<feature type="compositionally biased region" description="Acidic residues" evidence="8">
    <location>
        <begin position="493"/>
        <end position="503"/>
    </location>
</feature>
<dbReference type="PROSITE" id="PS00107">
    <property type="entry name" value="PROTEIN_KINASE_ATP"/>
    <property type="match status" value="1"/>
</dbReference>
<keyword evidence="4 7" id="KW-0547">Nucleotide-binding</keyword>
<evidence type="ECO:0000256" key="5">
    <source>
        <dbReference type="ARBA" id="ARBA00022777"/>
    </source>
</evidence>
<feature type="region of interest" description="Disordered" evidence="8">
    <location>
        <begin position="407"/>
        <end position="530"/>
    </location>
</feature>